<dbReference type="Pfam" id="PF22692">
    <property type="entry name" value="LlgE_F_G_D1"/>
    <property type="match status" value="1"/>
</dbReference>
<comment type="similarity">
    <text evidence="2 4">Belongs to the flagella basal body rod proteins family.</text>
</comment>
<dbReference type="AlphaFoldDB" id="A0A5R9GTV1"/>
<dbReference type="GO" id="GO:0009425">
    <property type="term" value="C:bacterial-type flagellum basal body"/>
    <property type="evidence" value="ECO:0007669"/>
    <property type="project" value="UniProtKB-SubCell"/>
</dbReference>
<dbReference type="EMBL" id="VBRY01000008">
    <property type="protein sequence ID" value="TLS66674.1"/>
    <property type="molecule type" value="Genomic_DNA"/>
</dbReference>
<sequence>MNLGFYISGVAGQMAQNKLDGIANNLANVNTVGYMQDRTAFSSMFSNQMGRTGAPDSTSAAYLSTNTQYISTESGNIRQTGGDLDFAINGKGYFRVQMQDGSEALTRAGNFKTDGEGTLMTQSGLKILDKNGAPVQLPIGKVSTTENGSIYVNGQPVADLGISMITDPKQMEKIGGVLIKTPQANTTPADNTISVHQGSLEDANVNSVLAMTQIVDTMRSYQSMMKVVEQYNQIASQLSDRVGMVQG</sequence>
<dbReference type="OrthoDB" id="9804559at2"/>
<evidence type="ECO:0000256" key="4">
    <source>
        <dbReference type="RuleBase" id="RU362116"/>
    </source>
</evidence>
<keyword evidence="3 4" id="KW-0975">Bacterial flagellum</keyword>
<comment type="caution">
    <text evidence="8">The sequence shown here is derived from an EMBL/GenBank/DDBJ whole genome shotgun (WGS) entry which is preliminary data.</text>
</comment>
<dbReference type="Proteomes" id="UP000306585">
    <property type="component" value="Unassembled WGS sequence"/>
</dbReference>
<dbReference type="PANTHER" id="PTHR30435">
    <property type="entry name" value="FLAGELLAR PROTEIN"/>
    <property type="match status" value="1"/>
</dbReference>
<dbReference type="InterPro" id="IPR010930">
    <property type="entry name" value="Flg_bb/hook_C_dom"/>
</dbReference>
<gene>
    <name evidence="8" type="ORF">FEF65_09115</name>
</gene>
<feature type="domain" description="Flagellar basal body rod protein N-terminal" evidence="5">
    <location>
        <begin position="13"/>
        <end position="34"/>
    </location>
</feature>
<dbReference type="Pfam" id="PF00460">
    <property type="entry name" value="Flg_bb_rod"/>
    <property type="match status" value="1"/>
</dbReference>
<name>A0A5R9GTV1_9PROT</name>
<dbReference type="InterPro" id="IPR001444">
    <property type="entry name" value="Flag_bb_rod_N"/>
</dbReference>
<evidence type="ECO:0000259" key="6">
    <source>
        <dbReference type="Pfam" id="PF06429"/>
    </source>
</evidence>
<feature type="domain" description="Flagellar basal-body/hook protein C-terminal" evidence="6">
    <location>
        <begin position="197"/>
        <end position="239"/>
    </location>
</feature>
<dbReference type="InterPro" id="IPR020013">
    <property type="entry name" value="Flagellar_FlgE/F/G"/>
</dbReference>
<evidence type="ECO:0000313" key="9">
    <source>
        <dbReference type="Proteomes" id="UP000306585"/>
    </source>
</evidence>
<dbReference type="NCBIfam" id="TIGR03506">
    <property type="entry name" value="FlgEFG_subfam"/>
    <property type="match status" value="1"/>
</dbReference>
<keyword evidence="8" id="KW-0966">Cell projection</keyword>
<reference evidence="8 9" key="1">
    <citation type="journal article" date="2019" name="Appl. Environ. Microbiol.">
        <title>Environmental Evidence and Genomic Insight of Iron-oxidizing Bacteria Preference Towards More Corrosion Resistant Stainless Steel at Higher Salinities.</title>
        <authorList>
            <person name="Garrison C.E."/>
            <person name="Price K.A."/>
            <person name="Field E.K."/>
        </authorList>
    </citation>
    <scope>NUCLEOTIDE SEQUENCE [LARGE SCALE GENOMIC DNA]</scope>
    <source>
        <strain evidence="8 9">P3</strain>
    </source>
</reference>
<accession>A0A5R9GTV1</accession>
<keyword evidence="8" id="KW-0282">Flagellum</keyword>
<evidence type="ECO:0000313" key="8">
    <source>
        <dbReference type="EMBL" id="TLS66674.1"/>
    </source>
</evidence>
<dbReference type="GO" id="GO:0071978">
    <property type="term" value="P:bacterial-type flagellum-dependent swarming motility"/>
    <property type="evidence" value="ECO:0007669"/>
    <property type="project" value="TreeGrafter"/>
</dbReference>
<protein>
    <submittedName>
        <fullName evidence="8">Flagellar hook-basal body protein</fullName>
    </submittedName>
</protein>
<dbReference type="SUPFAM" id="SSF117143">
    <property type="entry name" value="Flagellar hook protein flgE"/>
    <property type="match status" value="1"/>
</dbReference>
<dbReference type="Pfam" id="PF06429">
    <property type="entry name" value="Flg_bbr_C"/>
    <property type="match status" value="1"/>
</dbReference>
<evidence type="ECO:0000259" key="7">
    <source>
        <dbReference type="Pfam" id="PF22692"/>
    </source>
</evidence>
<evidence type="ECO:0000259" key="5">
    <source>
        <dbReference type="Pfam" id="PF00460"/>
    </source>
</evidence>
<dbReference type="PANTHER" id="PTHR30435:SF19">
    <property type="entry name" value="FLAGELLAR BASAL-BODY ROD PROTEIN FLGG"/>
    <property type="match status" value="1"/>
</dbReference>
<proteinExistence type="inferred from homology"/>
<dbReference type="InterPro" id="IPR053967">
    <property type="entry name" value="LlgE_F_G-like_D1"/>
</dbReference>
<evidence type="ECO:0000256" key="1">
    <source>
        <dbReference type="ARBA" id="ARBA00004117"/>
    </source>
</evidence>
<evidence type="ECO:0000256" key="2">
    <source>
        <dbReference type="ARBA" id="ARBA00009677"/>
    </source>
</evidence>
<feature type="domain" description="Flagellar hook protein FlgE/F/G-like D1" evidence="7">
    <location>
        <begin position="87"/>
        <end position="150"/>
    </location>
</feature>
<dbReference type="InterPro" id="IPR037925">
    <property type="entry name" value="FlgE/F/G-like"/>
</dbReference>
<evidence type="ECO:0000256" key="3">
    <source>
        <dbReference type="ARBA" id="ARBA00023143"/>
    </source>
</evidence>
<organism evidence="8 9">
    <name type="scientific">Mariprofundus erugo</name>
    <dbReference type="NCBI Taxonomy" id="2528639"/>
    <lineage>
        <taxon>Bacteria</taxon>
        <taxon>Pseudomonadati</taxon>
        <taxon>Pseudomonadota</taxon>
        <taxon>Candidatius Mariprofundia</taxon>
        <taxon>Mariprofundales</taxon>
        <taxon>Mariprofundaceae</taxon>
        <taxon>Mariprofundus</taxon>
    </lineage>
</organism>
<comment type="subcellular location">
    <subcellularLocation>
        <location evidence="1 4">Bacterial flagellum basal body</location>
    </subcellularLocation>
</comment>
<keyword evidence="8" id="KW-0969">Cilium</keyword>
<dbReference type="RefSeq" id="WP_138239504.1">
    <property type="nucleotide sequence ID" value="NZ_VBRY01000008.1"/>
</dbReference>
<keyword evidence="9" id="KW-1185">Reference proteome</keyword>